<sequence length="123" mass="13914">MWQIYYNGDCSKARAAKALLDEKGIEYQLINYLEIPLTAEMIQQVLAQLGVGIDGIIRTKEEAFKKIALEWFTWSEAEKMAYLLANPIIIERPIVIYQDRAVIARPDVTPIESLLTDAKIASA</sequence>
<dbReference type="RefSeq" id="WP_026878449.1">
    <property type="nucleotide sequence ID" value="NZ_AZOD01000009.1"/>
</dbReference>
<keyword evidence="4" id="KW-1185">Reference proteome</keyword>
<proteinExistence type="inferred from homology"/>
<organism evidence="3 4">
    <name type="scientific">Ignatzschineria larvae DSM 13226</name>
    <dbReference type="NCBI Taxonomy" id="1111732"/>
    <lineage>
        <taxon>Bacteria</taxon>
        <taxon>Pseudomonadati</taxon>
        <taxon>Pseudomonadota</taxon>
        <taxon>Gammaproteobacteria</taxon>
        <taxon>Cardiobacteriales</taxon>
        <taxon>Ignatzschineriaceae</taxon>
        <taxon>Ignatzschineria</taxon>
    </lineage>
</organism>
<gene>
    <name evidence="3" type="ORF">WMO13_07015</name>
</gene>
<reference evidence="3 4" key="1">
    <citation type="submission" date="2024-03" db="EMBL/GenBank/DDBJ databases">
        <title>Complete Genome Sequence and Annotation of Ignatzschineria larvae DSM 13226.</title>
        <authorList>
            <person name="Cantrell E."/>
            <person name="Burcham Z.M."/>
        </authorList>
    </citation>
    <scope>NUCLEOTIDE SEQUENCE [LARGE SCALE GENOMIC DNA]</scope>
    <source>
        <strain evidence="3 4">DSM 13226</strain>
    </source>
</reference>
<protein>
    <submittedName>
        <fullName evidence="3">ArsC/Spx/MgsR family protein</fullName>
    </submittedName>
</protein>
<accession>A0ABZ3BYF0</accession>
<dbReference type="PROSITE" id="PS51353">
    <property type="entry name" value="ARSC"/>
    <property type="match status" value="1"/>
</dbReference>
<dbReference type="Proteomes" id="UP001449178">
    <property type="component" value="Chromosome"/>
</dbReference>
<evidence type="ECO:0000256" key="2">
    <source>
        <dbReference type="PROSITE-ProRule" id="PRU01282"/>
    </source>
</evidence>
<dbReference type="Pfam" id="PF03960">
    <property type="entry name" value="ArsC"/>
    <property type="match status" value="1"/>
</dbReference>
<evidence type="ECO:0000313" key="4">
    <source>
        <dbReference type="Proteomes" id="UP001449178"/>
    </source>
</evidence>
<name>A0ABZ3BYF0_9GAMM</name>
<dbReference type="PANTHER" id="PTHR30041:SF4">
    <property type="entry name" value="ARSENATE REDUCTASE"/>
    <property type="match status" value="1"/>
</dbReference>
<evidence type="ECO:0000256" key="1">
    <source>
        <dbReference type="ARBA" id="ARBA00007198"/>
    </source>
</evidence>
<comment type="similarity">
    <text evidence="1 2">Belongs to the ArsC family.</text>
</comment>
<dbReference type="InterPro" id="IPR036249">
    <property type="entry name" value="Thioredoxin-like_sf"/>
</dbReference>
<dbReference type="SUPFAM" id="SSF52833">
    <property type="entry name" value="Thioredoxin-like"/>
    <property type="match status" value="1"/>
</dbReference>
<dbReference type="PANTHER" id="PTHR30041">
    <property type="entry name" value="ARSENATE REDUCTASE"/>
    <property type="match status" value="1"/>
</dbReference>
<dbReference type="Gene3D" id="3.40.30.10">
    <property type="entry name" value="Glutaredoxin"/>
    <property type="match status" value="1"/>
</dbReference>
<dbReference type="EMBL" id="CP150637">
    <property type="protein sequence ID" value="WZW87127.1"/>
    <property type="molecule type" value="Genomic_DNA"/>
</dbReference>
<dbReference type="InterPro" id="IPR006660">
    <property type="entry name" value="Arsenate_reductase-like"/>
</dbReference>
<evidence type="ECO:0000313" key="3">
    <source>
        <dbReference type="EMBL" id="WZW87127.1"/>
    </source>
</evidence>